<dbReference type="STRING" id="485916.Dtox_3902"/>
<feature type="transmembrane region" description="Helical" evidence="1">
    <location>
        <begin position="7"/>
        <end position="24"/>
    </location>
</feature>
<reference evidence="2 3" key="1">
    <citation type="journal article" date="2009" name="Stand. Genomic Sci.">
        <title>Complete genome sequence of Desulfotomaculum acetoxidans type strain (5575).</title>
        <authorList>
            <person name="Spring S."/>
            <person name="Lapidus A."/>
            <person name="Schroder M."/>
            <person name="Gleim D."/>
            <person name="Sims D."/>
            <person name="Meincke L."/>
            <person name="Glavina Del Rio T."/>
            <person name="Tice H."/>
            <person name="Copeland A."/>
            <person name="Cheng J.F."/>
            <person name="Lucas S."/>
            <person name="Chen F."/>
            <person name="Nolan M."/>
            <person name="Bruce D."/>
            <person name="Goodwin L."/>
            <person name="Pitluck S."/>
            <person name="Ivanova N."/>
            <person name="Mavromatis K."/>
            <person name="Mikhailova N."/>
            <person name="Pati A."/>
            <person name="Chen A."/>
            <person name="Palaniappan K."/>
            <person name="Land M."/>
            <person name="Hauser L."/>
            <person name="Chang Y.J."/>
            <person name="Jeffries C.D."/>
            <person name="Chain P."/>
            <person name="Saunders E."/>
            <person name="Brettin T."/>
            <person name="Detter J.C."/>
            <person name="Goker M."/>
            <person name="Bristow J."/>
            <person name="Eisen J.A."/>
            <person name="Markowitz V."/>
            <person name="Hugenholtz P."/>
            <person name="Kyrpides N.C."/>
            <person name="Klenk H.P."/>
            <person name="Han C."/>
        </authorList>
    </citation>
    <scope>NUCLEOTIDE SEQUENCE [LARGE SCALE GENOMIC DNA]</scope>
    <source>
        <strain evidence="3">ATCC 49208 / DSM 771 / VKM B-1644</strain>
    </source>
</reference>
<keyword evidence="1" id="KW-0812">Transmembrane</keyword>
<evidence type="ECO:0000313" key="3">
    <source>
        <dbReference type="Proteomes" id="UP000002217"/>
    </source>
</evidence>
<accession>C8VXW6</accession>
<proteinExistence type="predicted"/>
<keyword evidence="1" id="KW-1133">Transmembrane helix</keyword>
<organism evidence="2 3">
    <name type="scientific">Desulfofarcimen acetoxidans (strain ATCC 49208 / DSM 771 / KCTC 5769 / VKM B-1644 / 5575)</name>
    <name type="common">Desulfotomaculum acetoxidans</name>
    <dbReference type="NCBI Taxonomy" id="485916"/>
    <lineage>
        <taxon>Bacteria</taxon>
        <taxon>Bacillati</taxon>
        <taxon>Bacillota</taxon>
        <taxon>Clostridia</taxon>
        <taxon>Eubacteriales</taxon>
        <taxon>Peptococcaceae</taxon>
        <taxon>Desulfofarcimen</taxon>
    </lineage>
</organism>
<dbReference type="Proteomes" id="UP000002217">
    <property type="component" value="Chromosome"/>
</dbReference>
<protein>
    <submittedName>
        <fullName evidence="2">Uncharacterized protein</fullName>
    </submittedName>
</protein>
<evidence type="ECO:0000256" key="1">
    <source>
        <dbReference type="SAM" id="Phobius"/>
    </source>
</evidence>
<gene>
    <name evidence="2" type="ordered locus">Dtox_3902</name>
</gene>
<dbReference type="AlphaFoldDB" id="C8VXW6"/>
<dbReference type="KEGG" id="dae:Dtox_3902"/>
<evidence type="ECO:0000313" key="2">
    <source>
        <dbReference type="EMBL" id="ACV64595.1"/>
    </source>
</evidence>
<dbReference type="HOGENOM" id="CLU_3215285_0_0_9"/>
<dbReference type="EMBL" id="CP001720">
    <property type="protein sequence ID" value="ACV64595.1"/>
    <property type="molecule type" value="Genomic_DNA"/>
</dbReference>
<name>C8VXW6_DESAS</name>
<sequence length="44" mass="5378">MVIRDKGMFYLIVSIALLLLYWYMMGFDYHTVKELSGRLVYWQI</sequence>
<keyword evidence="1" id="KW-0472">Membrane</keyword>
<keyword evidence="3" id="KW-1185">Reference proteome</keyword>